<evidence type="ECO:0000313" key="2">
    <source>
        <dbReference type="EMBL" id="RJG47953.1"/>
    </source>
</evidence>
<dbReference type="PROSITE" id="PS51186">
    <property type="entry name" value="GNAT"/>
    <property type="match status" value="1"/>
</dbReference>
<dbReference type="EMBL" id="QZCH01000010">
    <property type="protein sequence ID" value="RJG47953.1"/>
    <property type="molecule type" value="Genomic_DNA"/>
</dbReference>
<reference evidence="2 3" key="1">
    <citation type="submission" date="2018-09" db="EMBL/GenBank/DDBJ databases">
        <authorList>
            <person name="Wang F."/>
        </authorList>
    </citation>
    <scope>NUCLEOTIDE SEQUENCE [LARGE SCALE GENOMIC DNA]</scope>
    <source>
        <strain evidence="2 3">PLHSC7-2</strain>
    </source>
</reference>
<dbReference type="CDD" id="cd04301">
    <property type="entry name" value="NAT_SF"/>
    <property type="match status" value="1"/>
</dbReference>
<dbReference type="SUPFAM" id="SSF55729">
    <property type="entry name" value="Acyl-CoA N-acyltransferases (Nat)"/>
    <property type="match status" value="1"/>
</dbReference>
<gene>
    <name evidence="2" type="ORF">D1Z90_09575</name>
</gene>
<dbReference type="Gene3D" id="3.40.630.30">
    <property type="match status" value="1"/>
</dbReference>
<dbReference type="InterPro" id="IPR016181">
    <property type="entry name" value="Acyl_CoA_acyltransferase"/>
</dbReference>
<keyword evidence="3" id="KW-1185">Reference proteome</keyword>
<evidence type="ECO:0000259" key="1">
    <source>
        <dbReference type="PROSITE" id="PS51186"/>
    </source>
</evidence>
<protein>
    <submittedName>
        <fullName evidence="2">GNAT family N-acetyltransferase</fullName>
    </submittedName>
</protein>
<keyword evidence="2" id="KW-0808">Transferase</keyword>
<dbReference type="RefSeq" id="WP_119910536.1">
    <property type="nucleotide sequence ID" value="NZ_QZCH01000010.1"/>
</dbReference>
<evidence type="ECO:0000313" key="3">
    <source>
        <dbReference type="Proteomes" id="UP000283255"/>
    </source>
</evidence>
<dbReference type="InterPro" id="IPR000182">
    <property type="entry name" value="GNAT_dom"/>
</dbReference>
<comment type="caution">
    <text evidence="2">The sequence shown here is derived from an EMBL/GenBank/DDBJ whole genome shotgun (WGS) entry which is preliminary data.</text>
</comment>
<dbReference type="Pfam" id="PF13673">
    <property type="entry name" value="Acetyltransf_10"/>
    <property type="match status" value="1"/>
</dbReference>
<feature type="domain" description="N-acetyltransferase" evidence="1">
    <location>
        <begin position="6"/>
        <end position="147"/>
    </location>
</feature>
<name>A0A418YFD9_9GAMM</name>
<proteinExistence type="predicted"/>
<reference evidence="2 3" key="2">
    <citation type="submission" date="2019-01" db="EMBL/GenBank/DDBJ databases">
        <title>Motilimonas pumilus sp. nov., isolated from the gut of sea cucumber (Apostichopus japonicus).</title>
        <authorList>
            <person name="Wang F.-Q."/>
            <person name="Ren L.-H."/>
            <person name="Lin Y.-W."/>
            <person name="Sun G.-H."/>
            <person name="Du Z.-J."/>
            <person name="Zhao J.-X."/>
            <person name="Liu X.-J."/>
            <person name="Liu L.-J."/>
        </authorList>
    </citation>
    <scope>NUCLEOTIDE SEQUENCE [LARGE SCALE GENOMIC DNA]</scope>
    <source>
        <strain evidence="2 3">PLHSC7-2</strain>
    </source>
</reference>
<dbReference type="GO" id="GO:0016747">
    <property type="term" value="F:acyltransferase activity, transferring groups other than amino-acyl groups"/>
    <property type="evidence" value="ECO:0007669"/>
    <property type="project" value="InterPro"/>
</dbReference>
<accession>A0A418YFD9</accession>
<dbReference type="AlphaFoldDB" id="A0A418YFD9"/>
<sequence length="147" mass="16315">MQWHQGDFNSLSAQQWYSVLQLRAAVFVVEQDCVYQDIDGLDLNPECIHLLALNEDFQVCAYARILPAGTPYPEVSIGRVVVSANGRGSGLGHRLMQRACRAAQVVTKQRISLSAQSHLQGFYAQHGFVATGAEYLEDGIPHIKMVR</sequence>
<organism evidence="2 3">
    <name type="scientific">Motilimonas pumila</name>
    <dbReference type="NCBI Taxonomy" id="2303987"/>
    <lineage>
        <taxon>Bacteria</taxon>
        <taxon>Pseudomonadati</taxon>
        <taxon>Pseudomonadota</taxon>
        <taxon>Gammaproteobacteria</taxon>
        <taxon>Alteromonadales</taxon>
        <taxon>Alteromonadales genera incertae sedis</taxon>
        <taxon>Motilimonas</taxon>
    </lineage>
</organism>
<dbReference type="OrthoDB" id="9796171at2"/>
<dbReference type="Proteomes" id="UP000283255">
    <property type="component" value="Unassembled WGS sequence"/>
</dbReference>